<organism evidence="2 3">
    <name type="scientific">Algivirga pacifica</name>
    <dbReference type="NCBI Taxonomy" id="1162670"/>
    <lineage>
        <taxon>Bacteria</taxon>
        <taxon>Pseudomonadati</taxon>
        <taxon>Bacteroidota</taxon>
        <taxon>Cytophagia</taxon>
        <taxon>Cytophagales</taxon>
        <taxon>Flammeovirgaceae</taxon>
        <taxon>Algivirga</taxon>
    </lineage>
</organism>
<accession>A0ABP9D3T8</accession>
<dbReference type="EMBL" id="BAABJX010000007">
    <property type="protein sequence ID" value="GAA4822666.1"/>
    <property type="molecule type" value="Genomic_DNA"/>
</dbReference>
<dbReference type="Proteomes" id="UP001500298">
    <property type="component" value="Unassembled WGS sequence"/>
</dbReference>
<dbReference type="RefSeq" id="WP_345368728.1">
    <property type="nucleotide sequence ID" value="NZ_BAABJX010000007.1"/>
</dbReference>
<evidence type="ECO:0000313" key="3">
    <source>
        <dbReference type="Proteomes" id="UP001500298"/>
    </source>
</evidence>
<protein>
    <recommendedName>
        <fullName evidence="4">Nitrogen regulatory IIA protein</fullName>
    </recommendedName>
</protein>
<reference evidence="3" key="1">
    <citation type="journal article" date="2019" name="Int. J. Syst. Evol. Microbiol.">
        <title>The Global Catalogue of Microorganisms (GCM) 10K type strain sequencing project: providing services to taxonomists for standard genome sequencing and annotation.</title>
        <authorList>
            <consortium name="The Broad Institute Genomics Platform"/>
            <consortium name="The Broad Institute Genome Sequencing Center for Infectious Disease"/>
            <person name="Wu L."/>
            <person name="Ma J."/>
        </authorList>
    </citation>
    <scope>NUCLEOTIDE SEQUENCE [LARGE SCALE GENOMIC DNA]</scope>
    <source>
        <strain evidence="3">JCM 18326</strain>
    </source>
</reference>
<keyword evidence="1" id="KW-0812">Transmembrane</keyword>
<comment type="caution">
    <text evidence="2">The sequence shown here is derived from an EMBL/GenBank/DDBJ whole genome shotgun (WGS) entry which is preliminary data.</text>
</comment>
<proteinExistence type="predicted"/>
<keyword evidence="1" id="KW-0472">Membrane</keyword>
<sequence>MKKKYDYRFNRPTPSDKEIQKHMDFDALLQQHQKKQPKEVSFRPALKYVYWAAAAVLLLFNGIYLYKEYQEEQMRQERFAMIGLEEPLVTLSSLEEDTI</sequence>
<gene>
    <name evidence="2" type="ORF">GCM10023331_03760</name>
</gene>
<feature type="transmembrane region" description="Helical" evidence="1">
    <location>
        <begin position="48"/>
        <end position="66"/>
    </location>
</feature>
<name>A0ABP9D3T8_9BACT</name>
<evidence type="ECO:0008006" key="4">
    <source>
        <dbReference type="Google" id="ProtNLM"/>
    </source>
</evidence>
<keyword evidence="1" id="KW-1133">Transmembrane helix</keyword>
<keyword evidence="3" id="KW-1185">Reference proteome</keyword>
<evidence type="ECO:0000313" key="2">
    <source>
        <dbReference type="EMBL" id="GAA4822666.1"/>
    </source>
</evidence>
<evidence type="ECO:0000256" key="1">
    <source>
        <dbReference type="SAM" id="Phobius"/>
    </source>
</evidence>